<keyword evidence="4" id="KW-1185">Reference proteome</keyword>
<dbReference type="Gene3D" id="3.20.20.140">
    <property type="entry name" value="Metal-dependent hydrolases"/>
    <property type="match status" value="1"/>
</dbReference>
<dbReference type="InterPro" id="IPR006680">
    <property type="entry name" value="Amidohydro-rel"/>
</dbReference>
<dbReference type="EC" id="4.1.1.45" evidence="3"/>
<dbReference type="AlphaFoldDB" id="A0A852S8U9"/>
<feature type="domain" description="Amidohydrolase-related" evidence="2">
    <location>
        <begin position="11"/>
        <end position="307"/>
    </location>
</feature>
<comment type="caution">
    <text evidence="3">The sequence shown here is derived from an EMBL/GenBank/DDBJ whole genome shotgun (WGS) entry which is preliminary data.</text>
</comment>
<dbReference type="PANTHER" id="PTHR21240">
    <property type="entry name" value="2-AMINO-3-CARBOXYLMUCONATE-6-SEMIALDEHYDE DECARBOXYLASE"/>
    <property type="match status" value="1"/>
</dbReference>
<dbReference type="InterPro" id="IPR032466">
    <property type="entry name" value="Metal_Hydrolase"/>
</dbReference>
<gene>
    <name evidence="3" type="ORF">BJ984_000836</name>
</gene>
<evidence type="ECO:0000259" key="2">
    <source>
        <dbReference type="Pfam" id="PF04909"/>
    </source>
</evidence>
<evidence type="ECO:0000313" key="4">
    <source>
        <dbReference type="Proteomes" id="UP000549913"/>
    </source>
</evidence>
<dbReference type="SUPFAM" id="SSF51556">
    <property type="entry name" value="Metallo-dependent hydrolases"/>
    <property type="match status" value="1"/>
</dbReference>
<keyword evidence="1 3" id="KW-0456">Lyase</keyword>
<dbReference type="Pfam" id="PF04909">
    <property type="entry name" value="Amidohydro_2"/>
    <property type="match status" value="1"/>
</dbReference>
<dbReference type="Proteomes" id="UP000549913">
    <property type="component" value="Unassembled WGS sequence"/>
</dbReference>
<dbReference type="PANTHER" id="PTHR21240:SF28">
    <property type="entry name" value="ISO-OROTATE DECARBOXYLASE (EUROFUNG)"/>
    <property type="match status" value="1"/>
</dbReference>
<evidence type="ECO:0000313" key="3">
    <source>
        <dbReference type="EMBL" id="NYD69678.1"/>
    </source>
</evidence>
<proteinExistence type="predicted"/>
<dbReference type="EMBL" id="JACCBM010000001">
    <property type="protein sequence ID" value="NYD69678.1"/>
    <property type="molecule type" value="Genomic_DNA"/>
</dbReference>
<sequence length="328" mass="35247">MSFSLRRGPVDVHAHWLSEELFGLPPGAPFGGITDRDGRLFLGEVPLSIETRLMSDVSTIRDDMERTGVGARVLSAPPFAFALGAEAGTAEYVDAFNDGLARVVRDGDGWFAGFGCVSPADSDAVFRQLRTIADTPGLLGVAIPPLMHGTSLDSEPLERVLHLATEYGLAVLVHPMQLPSPSLSKHYLANLIGNPVETATAVASVLLGGVIERIPELRICFVHGGGCAPDLLGRWTHAWHARPDVRASSHRPPEDGFQNLYFDTVTHDADALALLEAKAGYGRVLLGSDHPFDMADPDPVRHAAERGFPASRLESQGREFLGLPPVTR</sequence>
<dbReference type="GO" id="GO:0001760">
    <property type="term" value="F:aminocarboxymuconate-semialdehyde decarboxylase activity"/>
    <property type="evidence" value="ECO:0007669"/>
    <property type="project" value="UniProtKB-EC"/>
</dbReference>
<protein>
    <submittedName>
        <fullName evidence="3">Aminocarboxymuconate-semialdehyde decarboxylase</fullName>
        <ecNumber evidence="3">4.1.1.45</ecNumber>
    </submittedName>
</protein>
<name>A0A852S8U9_9MICO</name>
<dbReference type="GO" id="GO:0019748">
    <property type="term" value="P:secondary metabolic process"/>
    <property type="evidence" value="ECO:0007669"/>
    <property type="project" value="TreeGrafter"/>
</dbReference>
<evidence type="ECO:0000256" key="1">
    <source>
        <dbReference type="ARBA" id="ARBA00023239"/>
    </source>
</evidence>
<organism evidence="3 4">
    <name type="scientific">Herbiconiux flava</name>
    <dbReference type="NCBI Taxonomy" id="881268"/>
    <lineage>
        <taxon>Bacteria</taxon>
        <taxon>Bacillati</taxon>
        <taxon>Actinomycetota</taxon>
        <taxon>Actinomycetes</taxon>
        <taxon>Micrococcales</taxon>
        <taxon>Microbacteriaceae</taxon>
        <taxon>Herbiconiux</taxon>
    </lineage>
</organism>
<reference evidence="3 4" key="1">
    <citation type="submission" date="2020-07" db="EMBL/GenBank/DDBJ databases">
        <title>Sequencing the genomes of 1000 actinobacteria strains.</title>
        <authorList>
            <person name="Klenk H.-P."/>
        </authorList>
    </citation>
    <scope>NUCLEOTIDE SEQUENCE [LARGE SCALE GENOMIC DNA]</scope>
    <source>
        <strain evidence="3 4">DSM 26474</strain>
    </source>
</reference>
<dbReference type="InterPro" id="IPR032465">
    <property type="entry name" value="ACMSD"/>
</dbReference>
<dbReference type="RefSeq" id="WP_179546960.1">
    <property type="nucleotide sequence ID" value="NZ_BSEW01000001.1"/>
</dbReference>
<accession>A0A852S8U9</accession>
<dbReference type="GO" id="GO:0016787">
    <property type="term" value="F:hydrolase activity"/>
    <property type="evidence" value="ECO:0007669"/>
    <property type="project" value="InterPro"/>
</dbReference>
<dbReference type="GO" id="GO:0005737">
    <property type="term" value="C:cytoplasm"/>
    <property type="evidence" value="ECO:0007669"/>
    <property type="project" value="TreeGrafter"/>
</dbReference>